<proteinExistence type="inferred from homology"/>
<feature type="domain" description="Major facilitator superfamily (MFS) profile" evidence="8">
    <location>
        <begin position="1"/>
        <end position="344"/>
    </location>
</feature>
<dbReference type="Gene3D" id="1.20.1250.20">
    <property type="entry name" value="MFS general substrate transporter like domains"/>
    <property type="match status" value="1"/>
</dbReference>
<dbReference type="PROSITE" id="PS00216">
    <property type="entry name" value="SUGAR_TRANSPORT_1"/>
    <property type="match status" value="1"/>
</dbReference>
<reference evidence="9 10" key="1">
    <citation type="journal article" date="2017" name="PLoS Biol.">
        <title>The sea cucumber genome provides insights into morphological evolution and visceral regeneration.</title>
        <authorList>
            <person name="Zhang X."/>
            <person name="Sun L."/>
            <person name="Yuan J."/>
            <person name="Sun Y."/>
            <person name="Gao Y."/>
            <person name="Zhang L."/>
            <person name="Li S."/>
            <person name="Dai H."/>
            <person name="Hamel J.F."/>
            <person name="Liu C."/>
            <person name="Yu Y."/>
            <person name="Liu S."/>
            <person name="Lin W."/>
            <person name="Guo K."/>
            <person name="Jin S."/>
            <person name="Xu P."/>
            <person name="Storey K.B."/>
            <person name="Huan P."/>
            <person name="Zhang T."/>
            <person name="Zhou Y."/>
            <person name="Zhang J."/>
            <person name="Lin C."/>
            <person name="Li X."/>
            <person name="Xing L."/>
            <person name="Huo D."/>
            <person name="Sun M."/>
            <person name="Wang L."/>
            <person name="Mercier A."/>
            <person name="Li F."/>
            <person name="Yang H."/>
            <person name="Xiang J."/>
        </authorList>
    </citation>
    <scope>NUCLEOTIDE SEQUENCE [LARGE SCALE GENOMIC DNA]</scope>
    <source>
        <strain evidence="9">Shaxun</strain>
        <tissue evidence="9">Muscle</tissue>
    </source>
</reference>
<protein>
    <submittedName>
        <fullName evidence="9">Putative solute carrier family 2, facilitated glucose transporter member 1</fullName>
    </submittedName>
</protein>
<evidence type="ECO:0000313" key="10">
    <source>
        <dbReference type="Proteomes" id="UP000230750"/>
    </source>
</evidence>
<feature type="transmembrane region" description="Helical" evidence="7">
    <location>
        <begin position="12"/>
        <end position="33"/>
    </location>
</feature>
<organism evidence="9 10">
    <name type="scientific">Stichopus japonicus</name>
    <name type="common">Sea cucumber</name>
    <dbReference type="NCBI Taxonomy" id="307972"/>
    <lineage>
        <taxon>Eukaryota</taxon>
        <taxon>Metazoa</taxon>
        <taxon>Echinodermata</taxon>
        <taxon>Eleutherozoa</taxon>
        <taxon>Echinozoa</taxon>
        <taxon>Holothuroidea</taxon>
        <taxon>Aspidochirotacea</taxon>
        <taxon>Aspidochirotida</taxon>
        <taxon>Stichopodidae</taxon>
        <taxon>Apostichopus</taxon>
    </lineage>
</organism>
<dbReference type="InterPro" id="IPR003663">
    <property type="entry name" value="Sugar/inositol_transpt"/>
</dbReference>
<keyword evidence="2 6" id="KW-0813">Transport</keyword>
<feature type="transmembrane region" description="Helical" evidence="7">
    <location>
        <begin position="198"/>
        <end position="217"/>
    </location>
</feature>
<keyword evidence="3 7" id="KW-0812">Transmembrane</keyword>
<keyword evidence="5 7" id="KW-0472">Membrane</keyword>
<keyword evidence="9" id="KW-0762">Sugar transport</keyword>
<dbReference type="GO" id="GO:0055056">
    <property type="term" value="F:D-glucose transmembrane transporter activity"/>
    <property type="evidence" value="ECO:0007669"/>
    <property type="project" value="TreeGrafter"/>
</dbReference>
<keyword evidence="10" id="KW-1185">Reference proteome</keyword>
<dbReference type="InterPro" id="IPR045263">
    <property type="entry name" value="GLUT"/>
</dbReference>
<keyword evidence="4 7" id="KW-1133">Transmembrane helix</keyword>
<dbReference type="SUPFAM" id="SSF103473">
    <property type="entry name" value="MFS general substrate transporter"/>
    <property type="match status" value="1"/>
</dbReference>
<evidence type="ECO:0000256" key="1">
    <source>
        <dbReference type="ARBA" id="ARBA00004141"/>
    </source>
</evidence>
<dbReference type="GO" id="GO:0016020">
    <property type="term" value="C:membrane"/>
    <property type="evidence" value="ECO:0007669"/>
    <property type="project" value="UniProtKB-SubCell"/>
</dbReference>
<feature type="transmembrane region" description="Helical" evidence="7">
    <location>
        <begin position="74"/>
        <end position="95"/>
    </location>
</feature>
<dbReference type="InterPro" id="IPR005828">
    <property type="entry name" value="MFS_sugar_transport-like"/>
</dbReference>
<dbReference type="AlphaFoldDB" id="A0A2G8JN71"/>
<comment type="caution">
    <text evidence="9">The sequence shown here is derived from an EMBL/GenBank/DDBJ whole genome shotgun (WGS) entry which is preliminary data.</text>
</comment>
<dbReference type="STRING" id="307972.A0A2G8JN71"/>
<evidence type="ECO:0000256" key="5">
    <source>
        <dbReference type="ARBA" id="ARBA00023136"/>
    </source>
</evidence>
<dbReference type="GO" id="GO:0070837">
    <property type="term" value="P:dehydroascorbic acid transport"/>
    <property type="evidence" value="ECO:0007669"/>
    <property type="project" value="TreeGrafter"/>
</dbReference>
<gene>
    <name evidence="9" type="ORF">BSL78_25945</name>
</gene>
<dbReference type="InterPro" id="IPR020846">
    <property type="entry name" value="MFS_dom"/>
</dbReference>
<evidence type="ECO:0000256" key="7">
    <source>
        <dbReference type="SAM" id="Phobius"/>
    </source>
</evidence>
<comment type="subcellular location">
    <subcellularLocation>
        <location evidence="1">Membrane</location>
        <topology evidence="1">Multi-pass membrane protein</topology>
    </subcellularLocation>
</comment>
<dbReference type="NCBIfam" id="TIGR00879">
    <property type="entry name" value="SP"/>
    <property type="match status" value="1"/>
</dbReference>
<evidence type="ECO:0000259" key="8">
    <source>
        <dbReference type="PROSITE" id="PS50850"/>
    </source>
</evidence>
<evidence type="ECO:0000256" key="2">
    <source>
        <dbReference type="ARBA" id="ARBA00022448"/>
    </source>
</evidence>
<dbReference type="InterPro" id="IPR005829">
    <property type="entry name" value="Sugar_transporter_CS"/>
</dbReference>
<dbReference type="EMBL" id="MRZV01001534">
    <property type="protein sequence ID" value="PIK37216.1"/>
    <property type="molecule type" value="Genomic_DNA"/>
</dbReference>
<comment type="similarity">
    <text evidence="6">Belongs to the major facilitator superfamily. Sugar transporter (TC 2.A.1.1) family.</text>
</comment>
<evidence type="ECO:0000256" key="6">
    <source>
        <dbReference type="RuleBase" id="RU003346"/>
    </source>
</evidence>
<feature type="transmembrane region" description="Helical" evidence="7">
    <location>
        <begin position="320"/>
        <end position="340"/>
    </location>
</feature>
<evidence type="ECO:0000313" key="9">
    <source>
        <dbReference type="EMBL" id="PIK37216.1"/>
    </source>
</evidence>
<accession>A0A2G8JN71</accession>
<sequence>MRVPKLEIGSSYFVFMPWLYLIGVSSGVVPLYLAEIAPISLRGAIVVGHQLMITVGIFLSQALGLYAFMYETGWPILLSLTAVPSVLQFFVLPFCPESPRWLFIKKNKEGECRQTLVWLCKDDDVSDMIREMQSEYEEENKEERMSIAKLLKDTSLRMPLIISVVLQLSQQLSGINAVLYYSTSIFIEAGVDEDKSPYVTLSTGAIMVIMTVVSIPLMDRLGRKTLHMFGLGFMLFWAIFLTVFLSIAWSGAAYGSIICVMLFTVGFAIGPGSIPWLIVSELFSQGPRPAAVSVAFMVNWGANFLVGLLFPFMLDGLNEYVFVVFIVLLAVFFLFTWKFLPETKNKSFEEISALFKKNKARHYEVEANMDLKKI</sequence>
<evidence type="ECO:0000256" key="3">
    <source>
        <dbReference type="ARBA" id="ARBA00022692"/>
    </source>
</evidence>
<feature type="transmembrane region" description="Helical" evidence="7">
    <location>
        <begin position="229"/>
        <end position="249"/>
    </location>
</feature>
<dbReference type="PANTHER" id="PTHR23503:SF8">
    <property type="entry name" value="FACILITATED GLUCOSE TRANSPORTER PROTEIN 1"/>
    <property type="match status" value="1"/>
</dbReference>
<dbReference type="Pfam" id="PF00083">
    <property type="entry name" value="Sugar_tr"/>
    <property type="match status" value="1"/>
</dbReference>
<name>A0A2G8JN71_STIJA</name>
<feature type="transmembrane region" description="Helical" evidence="7">
    <location>
        <begin position="255"/>
        <end position="278"/>
    </location>
</feature>
<dbReference type="InterPro" id="IPR036259">
    <property type="entry name" value="MFS_trans_sf"/>
</dbReference>
<feature type="transmembrane region" description="Helical" evidence="7">
    <location>
        <begin position="290"/>
        <end position="314"/>
    </location>
</feature>
<dbReference type="Proteomes" id="UP000230750">
    <property type="component" value="Unassembled WGS sequence"/>
</dbReference>
<evidence type="ECO:0000256" key="4">
    <source>
        <dbReference type="ARBA" id="ARBA00022989"/>
    </source>
</evidence>
<dbReference type="PANTHER" id="PTHR23503">
    <property type="entry name" value="SOLUTE CARRIER FAMILY 2"/>
    <property type="match status" value="1"/>
</dbReference>
<feature type="transmembrane region" description="Helical" evidence="7">
    <location>
        <begin position="45"/>
        <end position="68"/>
    </location>
</feature>
<dbReference type="GO" id="GO:0046323">
    <property type="term" value="P:D-glucose import"/>
    <property type="evidence" value="ECO:0007669"/>
    <property type="project" value="TreeGrafter"/>
</dbReference>
<dbReference type="PROSITE" id="PS50850">
    <property type="entry name" value="MFS"/>
    <property type="match status" value="1"/>
</dbReference>
<dbReference type="OrthoDB" id="4540492at2759"/>